<name>A0A0K1XF13_9GAMM</name>
<dbReference type="PATRIC" id="fig|1698447.3.peg.967"/>
<dbReference type="RefSeq" id="WP_053101101.1">
    <property type="nucleotide sequence ID" value="NZ_CP012363.1"/>
</dbReference>
<proteinExistence type="predicted"/>
<dbReference type="Gene3D" id="3.10.640.10">
    <property type="entry name" value="Restriction endonuclease-like alpha-beta roll domain"/>
    <property type="match status" value="1"/>
</dbReference>
<dbReference type="AlphaFoldDB" id="A0A0K1XF13"/>
<dbReference type="EMBL" id="CP012365">
    <property type="protein sequence ID" value="AKX59926.1"/>
    <property type="molecule type" value="Genomic_DNA"/>
</dbReference>
<dbReference type="SUPFAM" id="SSF52980">
    <property type="entry name" value="Restriction endonuclease-like"/>
    <property type="match status" value="1"/>
</dbReference>
<dbReference type="InterPro" id="IPR009822">
    <property type="entry name" value="YaeQ"/>
</dbReference>
<evidence type="ECO:0008006" key="3">
    <source>
        <dbReference type="Google" id="ProtNLM"/>
    </source>
</evidence>
<accession>A0A0K1XF13</accession>
<reference evidence="1 2" key="1">
    <citation type="journal article" date="2015" name="Genome Announc.">
        <title>Genome Sequences of Oblitimonas alkaliphila gen. nov. sp. nov. (Proposed), a Novel Bacterium of the Pseudomonadaceae Family.</title>
        <authorList>
            <person name="Lauer A.C."/>
            <person name="Nicholson A.C."/>
            <person name="Humrighouse B.W."/>
            <person name="Emery B."/>
            <person name="Drobish A."/>
            <person name="Juieng P."/>
            <person name="Loparev V."/>
            <person name="McQuiston J.R."/>
        </authorList>
    </citation>
    <scope>NUCLEOTIDE SEQUENCE [LARGE SCALE GENOMIC DNA]</scope>
    <source>
        <strain evidence="1 2">E5571</strain>
    </source>
</reference>
<dbReference type="SMART" id="SM01322">
    <property type="entry name" value="YaeQ"/>
    <property type="match status" value="1"/>
</dbReference>
<protein>
    <recommendedName>
        <fullName evidence="3">YaeQ family protein</fullName>
    </recommendedName>
</protein>
<keyword evidence="2" id="KW-1185">Reference proteome</keyword>
<dbReference type="PANTHER" id="PTHR38784">
    <property type="entry name" value="SUCROSE PHOSPHORYLASE"/>
    <property type="match status" value="1"/>
</dbReference>
<gene>
    <name evidence="1" type="ORF">AKN88_08285</name>
</gene>
<dbReference type="InterPro" id="IPR011335">
    <property type="entry name" value="Restrct_endonuc-II-like"/>
</dbReference>
<dbReference type="Proteomes" id="UP000063953">
    <property type="component" value="Chromosome"/>
</dbReference>
<dbReference type="STRING" id="1697053.AKN87_10655"/>
<dbReference type="InterPro" id="IPR038590">
    <property type="entry name" value="YaeQ_sf"/>
</dbReference>
<dbReference type="PANTHER" id="PTHR38784:SF1">
    <property type="entry name" value="SUCROSE PHOSPHORYLASE"/>
    <property type="match status" value="1"/>
</dbReference>
<sequence length="178" mass="19781">MALQPTTLKVEINLSDLDRNVYSNQRFTLAQHPSETAERVCARLLATALWFSEALKFGRGLGFPDEPALLEESLDGQLLHWIDVGQPDLERITASSRKALQVSILAYGGLKSWPDKVVAKLGKLANVKIAHLEPEPLAALAETLTRSVQWSVLISEGVLYVTTQDQQYSIQLQWLKGD</sequence>
<organism evidence="1 2">
    <name type="scientific">Thiopseudomonas alkaliphila</name>
    <dbReference type="NCBI Taxonomy" id="1697053"/>
    <lineage>
        <taxon>Bacteria</taxon>
        <taxon>Pseudomonadati</taxon>
        <taxon>Pseudomonadota</taxon>
        <taxon>Gammaproteobacteria</taxon>
        <taxon>Pseudomonadales</taxon>
        <taxon>Pseudomonadaceae</taxon>
        <taxon>Thiopseudomonas</taxon>
    </lineage>
</organism>
<evidence type="ECO:0000313" key="1">
    <source>
        <dbReference type="EMBL" id="AKX59926.1"/>
    </source>
</evidence>
<dbReference type="Pfam" id="PF07152">
    <property type="entry name" value="YaeQ"/>
    <property type="match status" value="1"/>
</dbReference>
<evidence type="ECO:0000313" key="2">
    <source>
        <dbReference type="Proteomes" id="UP000063953"/>
    </source>
</evidence>